<dbReference type="WBParaSite" id="NBR_0001088701-mRNA-1">
    <property type="protein sequence ID" value="NBR_0001088701-mRNA-1"/>
    <property type="gene ID" value="NBR_0001088701"/>
</dbReference>
<keyword evidence="1" id="KW-0472">Membrane</keyword>
<proteinExistence type="predicted"/>
<evidence type="ECO:0000313" key="3">
    <source>
        <dbReference type="Proteomes" id="UP000271162"/>
    </source>
</evidence>
<evidence type="ECO:0000313" key="4">
    <source>
        <dbReference type="WBParaSite" id="NBR_0001088701-mRNA-1"/>
    </source>
</evidence>
<dbReference type="EMBL" id="UYSL01020407">
    <property type="protein sequence ID" value="VDL74477.1"/>
    <property type="molecule type" value="Genomic_DNA"/>
</dbReference>
<name>A0A158QZY0_NIPBR</name>
<sequence length="229" mass="23968">MYGSLLVVRRSIRPSVLPSASRPLVHPTVAGGSYRGAGIMRQIAYSLLVVLPIACYFVFAEVSPEVADVVKLHDDDAASHLHDDASNMTVSRSKRQFRCPANCFSSCQSNYQCMALPVQSTCVQGCCCPSNNVNLETACSGGPAVAACLGGLCGQGFFCTTNNFCCRCQSGNSTGRCVNQQCPVGYMCNTNDYCCPLGSGGVLGPCVNGACPTGYTCGAGNLCYLTSGK</sequence>
<reference evidence="2 3" key="2">
    <citation type="submission" date="2018-11" db="EMBL/GenBank/DDBJ databases">
        <authorList>
            <consortium name="Pathogen Informatics"/>
        </authorList>
    </citation>
    <scope>NUCLEOTIDE SEQUENCE [LARGE SCALE GENOMIC DNA]</scope>
</reference>
<dbReference type="STRING" id="27835.A0A158QZY0"/>
<organism evidence="4">
    <name type="scientific">Nippostrongylus brasiliensis</name>
    <name type="common">Rat hookworm</name>
    <dbReference type="NCBI Taxonomy" id="27835"/>
    <lineage>
        <taxon>Eukaryota</taxon>
        <taxon>Metazoa</taxon>
        <taxon>Ecdysozoa</taxon>
        <taxon>Nematoda</taxon>
        <taxon>Chromadorea</taxon>
        <taxon>Rhabditida</taxon>
        <taxon>Rhabditina</taxon>
        <taxon>Rhabditomorpha</taxon>
        <taxon>Strongyloidea</taxon>
        <taxon>Heligmosomidae</taxon>
        <taxon>Nippostrongylus</taxon>
    </lineage>
</organism>
<gene>
    <name evidence="2" type="ORF">NBR_LOCUS10888</name>
</gene>
<keyword evidence="3" id="KW-1185">Reference proteome</keyword>
<accession>A0A158QZY0</accession>
<keyword evidence="1" id="KW-0812">Transmembrane</keyword>
<feature type="transmembrane region" description="Helical" evidence="1">
    <location>
        <begin position="43"/>
        <end position="59"/>
    </location>
</feature>
<dbReference type="AlphaFoldDB" id="A0A158QZY0"/>
<evidence type="ECO:0000256" key="1">
    <source>
        <dbReference type="SAM" id="Phobius"/>
    </source>
</evidence>
<reference evidence="4" key="1">
    <citation type="submission" date="2016-04" db="UniProtKB">
        <authorList>
            <consortium name="WormBaseParasite"/>
        </authorList>
    </citation>
    <scope>IDENTIFICATION</scope>
</reference>
<keyword evidence="1" id="KW-1133">Transmembrane helix</keyword>
<evidence type="ECO:0000313" key="2">
    <source>
        <dbReference type="EMBL" id="VDL74477.1"/>
    </source>
</evidence>
<dbReference type="PANTHER" id="PTHR34150">
    <property type="entry name" value="PROTEIN CBG08832-RELATED"/>
    <property type="match status" value="1"/>
</dbReference>
<dbReference type="PANTHER" id="PTHR34150:SF12">
    <property type="entry name" value="CC DOMAIN-CONTAINING PROTEIN"/>
    <property type="match status" value="1"/>
</dbReference>
<dbReference type="Proteomes" id="UP000271162">
    <property type="component" value="Unassembled WGS sequence"/>
</dbReference>
<protein>
    <submittedName>
        <fullName evidence="4">CC domain-containing protein</fullName>
    </submittedName>
</protein>